<dbReference type="HOGENOM" id="CLU_048444_2_1_1"/>
<protein>
    <recommendedName>
        <fullName evidence="3">Peptidase S9 prolyl oligopeptidase catalytic domain-containing protein</fullName>
    </recommendedName>
</protein>
<evidence type="ECO:0000313" key="2">
    <source>
        <dbReference type="Proteomes" id="UP000002748"/>
    </source>
</evidence>
<dbReference type="EMBL" id="ALBS01000226">
    <property type="protein sequence ID" value="EJT47858.1"/>
    <property type="molecule type" value="Genomic_DNA"/>
</dbReference>
<dbReference type="OrthoDB" id="2152248at2759"/>
<dbReference type="Gene3D" id="3.40.50.1820">
    <property type="entry name" value="alpha/beta hydrolase"/>
    <property type="match status" value="1"/>
</dbReference>
<evidence type="ECO:0008006" key="3">
    <source>
        <dbReference type="Google" id="ProtNLM"/>
    </source>
</evidence>
<dbReference type="AlphaFoldDB" id="J5QKP5"/>
<proteinExistence type="predicted"/>
<dbReference type="RefSeq" id="XP_014178990.1">
    <property type="nucleotide sequence ID" value="XM_014323515.1"/>
</dbReference>
<dbReference type="GeneID" id="25986748"/>
<dbReference type="InterPro" id="IPR029058">
    <property type="entry name" value="AB_hydrolase_fold"/>
</dbReference>
<dbReference type="SUPFAM" id="SSF53474">
    <property type="entry name" value="alpha/beta-Hydrolases"/>
    <property type="match status" value="1"/>
</dbReference>
<dbReference type="VEuPathDB" id="FungiDB:A1Q1_03235"/>
<gene>
    <name evidence="1" type="ORF">A1Q1_03235</name>
</gene>
<evidence type="ECO:0000313" key="1">
    <source>
        <dbReference type="EMBL" id="EJT47858.1"/>
    </source>
</evidence>
<dbReference type="Proteomes" id="UP000002748">
    <property type="component" value="Unassembled WGS sequence"/>
</dbReference>
<organism evidence="1 2">
    <name type="scientific">Trichosporon asahii var. asahii (strain ATCC 90039 / CBS 2479 / JCM 2466 / KCTC 7840 / NBRC 103889/ NCYC 2677 / UAMH 7654)</name>
    <name type="common">Yeast</name>
    <dbReference type="NCBI Taxonomy" id="1186058"/>
    <lineage>
        <taxon>Eukaryota</taxon>
        <taxon>Fungi</taxon>
        <taxon>Dikarya</taxon>
        <taxon>Basidiomycota</taxon>
        <taxon>Agaricomycotina</taxon>
        <taxon>Tremellomycetes</taxon>
        <taxon>Trichosporonales</taxon>
        <taxon>Trichosporonaceae</taxon>
        <taxon>Trichosporon</taxon>
    </lineage>
</organism>
<reference evidence="1 2" key="1">
    <citation type="journal article" date="2012" name="Eukaryot. Cell">
        <title>Draft genome sequence of CBS 2479, the standard type strain of Trichosporon asahii.</title>
        <authorList>
            <person name="Yang R.Y."/>
            <person name="Li H.T."/>
            <person name="Zhu H."/>
            <person name="Zhou G.P."/>
            <person name="Wang M."/>
            <person name="Wang L."/>
        </authorList>
    </citation>
    <scope>NUCLEOTIDE SEQUENCE [LARGE SCALE GENOMIC DNA]</scope>
    <source>
        <strain evidence="2">ATCC 90039 / CBS 2479 / JCM 2466 / KCTC 7840 / NCYC 2677 / UAMH 7654</strain>
    </source>
</reference>
<dbReference type="KEGG" id="tasa:A1Q1_03235"/>
<accession>J5QKP5</accession>
<name>J5QKP5_TRIAS</name>
<sequence>MAPKAIMAGDEHRFDFPSLILDHKPRSKRTVTLVDLDVDVYGLDEIRKSKLPICAVILSHGRCHSAKMMGTMASGILGELDRLQAESGREKVRDVIVVTLAAQALGAEMQGEYCLKKAGISSGKPVNELTYTWRWKLTTSRSFGIRGPQRPCDQLATSGAKAYLSTVPWGTFLTGVTADHRNHGARTRFRNTNLSYDKNPTHLMDMAATVYAGAQDQKFIMDFLPSYLFPRGERTIDSFVPAGVSMGGHSVWRLLRHDPSVRFGIPIISIPSEVLGVNLEERATQYGVSSEELIYPDGVRHYMMGVPPPGAYGGKKILVLSGGKDVSMPIERAEPIIAKISEEADVEWKVDEGAGHKISPDMVRWTADAVWRWTASKEALPKAKL</sequence>
<comment type="caution">
    <text evidence="1">The sequence shown here is derived from an EMBL/GenBank/DDBJ whole genome shotgun (WGS) entry which is preliminary data.</text>
</comment>